<evidence type="ECO:0000259" key="3">
    <source>
        <dbReference type="Pfam" id="PF18657"/>
    </source>
</evidence>
<reference evidence="4 5" key="1">
    <citation type="submission" date="2020-08" db="EMBL/GenBank/DDBJ databases">
        <authorList>
            <person name="Liu C."/>
            <person name="Sun Q."/>
        </authorList>
    </citation>
    <scope>NUCLEOTIDE SEQUENCE [LARGE SCALE GENOMIC DNA]</scope>
    <source>
        <strain evidence="4 5">NSJ-29</strain>
    </source>
</reference>
<keyword evidence="2" id="KW-1133">Transmembrane helix</keyword>
<keyword evidence="2" id="KW-0472">Membrane</keyword>
<protein>
    <recommendedName>
        <fullName evidence="3">YDG domain-containing protein</fullName>
    </recommendedName>
</protein>
<feature type="coiled-coil region" evidence="1">
    <location>
        <begin position="665"/>
        <end position="692"/>
    </location>
</feature>
<dbReference type="EMBL" id="CP060635">
    <property type="protein sequence ID" value="QNM08949.1"/>
    <property type="molecule type" value="Genomic_DNA"/>
</dbReference>
<feature type="transmembrane region" description="Helical" evidence="2">
    <location>
        <begin position="971"/>
        <end position="990"/>
    </location>
</feature>
<dbReference type="Pfam" id="PF18657">
    <property type="entry name" value="YDG"/>
    <property type="match status" value="1"/>
</dbReference>
<gene>
    <name evidence="4" type="ORF">H9Q79_01200</name>
</gene>
<evidence type="ECO:0000256" key="2">
    <source>
        <dbReference type="SAM" id="Phobius"/>
    </source>
</evidence>
<dbReference type="AlphaFoldDB" id="A0A7G9GDR7"/>
<keyword evidence="2" id="KW-0812">Transmembrane</keyword>
<sequence>MRQRTRHNFKIYFAAAFLFMCVMVIKQAIPVRADGTKAVTVEKGTAVTKTYDGTPDAMAAVSADNYVLNGIEGGDDVQLTYQGAEFNEAGTEAAYVTLTGLGLTGKDASKYILNSGTATLDGSISKYILTPDNVRWSVPDSWEYDNQTHWFSPVVDPTGNFYMEVDYTLYNSVGQVISNEKVKDAGTYKAVCNGIVSDYAWYMKDYDDTALVGYEKTFIITGRELTESMLQGFEERVAHVSTLSSTGSYPQYILADGDDTLKKDKDYTVKYSGKGTLAGHYTMTITGKGKYSGTIEKNYDVYYEKYTGNLLPELPADCEFYTQGFSLKLPAGTTVGKTDSGSFTSRYKVTEDGVNVTQDVYVKVNYKIYTYSFSYSMDSVMPEVSLVDFDADADCYLDQILNITEDNIKKVELIIRDNRANILVQREIYPEVDGRYHLRIDKSVTAPSGKSSDYLYYDIKVTDKAGLWNYGLGNYQLGVHVYPISRMYDKITDGGILSETTVTSDDRQALETTLAKYKSLPVGSGASDEQKEEIDFYEKIIQKLLDKISAVEKEIKEIRDFHDATDTNKVTTDQMAAIKVFCGRVENLLEENNLTSGERSSLEKINQALQAEYAKVVSVKQELEEIEEKMSSMSENSVTKDDLTALDQLLSDTIRMELDYSNHMTEKQKASLQEWQKEILAMEKRIDEAENCLSGIGGIDSIDTGHLEKDDLEALKDLQAVVNTVEKEYKGNLNTEGLAQFEEWKKTINDSIKEIETKLKLIEETDKLCGEVFTAVTEENVNSDSRNKLQKLLESIKSVEKLGTDYLTSDENSMFMQREKVAEALIQKLDDVQKEKENLSELIKINLENMKKEDLEKLKENIAGIERLENAIGGNLTEEEKAELSEAKKELQSCVEGIEKVQKIENELIEILKKETLSEQDRKRVKELQEMIGQLHPGERRIFDVTLQDRAVQKASKSVTAGVNTGDPESGMAWMLMLLCGALFLGTVVYKKKEQNV</sequence>
<proteinExistence type="predicted"/>
<feature type="coiled-coil region" evidence="1">
    <location>
        <begin position="606"/>
        <end position="636"/>
    </location>
</feature>
<keyword evidence="1" id="KW-0175">Coiled coil</keyword>
<evidence type="ECO:0000313" key="5">
    <source>
        <dbReference type="Proteomes" id="UP000515860"/>
    </source>
</evidence>
<feature type="coiled-coil region" evidence="1">
    <location>
        <begin position="527"/>
        <end position="561"/>
    </location>
</feature>
<dbReference type="InterPro" id="IPR041248">
    <property type="entry name" value="YDG"/>
</dbReference>
<dbReference type="KEGG" id="whj:H9Q79_01200"/>
<keyword evidence="5" id="KW-1185">Reference proteome</keyword>
<dbReference type="RefSeq" id="WP_118648467.1">
    <property type="nucleotide sequence ID" value="NZ_CP060635.1"/>
</dbReference>
<feature type="domain" description="YDG" evidence="3">
    <location>
        <begin position="36"/>
        <end position="117"/>
    </location>
</feature>
<accession>A0A7G9GDR7</accession>
<dbReference type="Proteomes" id="UP000515860">
    <property type="component" value="Chromosome"/>
</dbReference>
<evidence type="ECO:0000256" key="1">
    <source>
        <dbReference type="SAM" id="Coils"/>
    </source>
</evidence>
<feature type="transmembrane region" description="Helical" evidence="2">
    <location>
        <begin position="12"/>
        <end position="29"/>
    </location>
</feature>
<feature type="coiled-coil region" evidence="1">
    <location>
        <begin position="745"/>
        <end position="868"/>
    </location>
</feature>
<evidence type="ECO:0000313" key="4">
    <source>
        <dbReference type="EMBL" id="QNM08949.1"/>
    </source>
</evidence>
<organism evidence="4 5">
    <name type="scientific">Wansuia hejianensis</name>
    <dbReference type="NCBI Taxonomy" id="2763667"/>
    <lineage>
        <taxon>Bacteria</taxon>
        <taxon>Bacillati</taxon>
        <taxon>Bacillota</taxon>
        <taxon>Clostridia</taxon>
        <taxon>Lachnospirales</taxon>
        <taxon>Lachnospiraceae</taxon>
        <taxon>Wansuia</taxon>
    </lineage>
</organism>
<name>A0A7G9GDR7_9FIRM</name>